<proteinExistence type="predicted"/>
<dbReference type="KEGG" id="vde:111254321"/>
<dbReference type="EnsemblMetazoa" id="XM_022815025">
    <property type="protein sequence ID" value="XP_022670760"/>
    <property type="gene ID" value="LOC111254321"/>
</dbReference>
<dbReference type="InParanoid" id="A0A7M7KY55"/>
<dbReference type="Proteomes" id="UP000594260">
    <property type="component" value="Unplaced"/>
</dbReference>
<protein>
    <submittedName>
        <fullName evidence="1">Uncharacterized protein</fullName>
    </submittedName>
</protein>
<dbReference type="AlphaFoldDB" id="A0A7M7KY55"/>
<evidence type="ECO:0000313" key="1">
    <source>
        <dbReference type="EnsemblMetazoa" id="XP_022670760"/>
    </source>
</evidence>
<organism evidence="1 2">
    <name type="scientific">Varroa destructor</name>
    <name type="common">Honeybee mite</name>
    <dbReference type="NCBI Taxonomy" id="109461"/>
    <lineage>
        <taxon>Eukaryota</taxon>
        <taxon>Metazoa</taxon>
        <taxon>Ecdysozoa</taxon>
        <taxon>Arthropoda</taxon>
        <taxon>Chelicerata</taxon>
        <taxon>Arachnida</taxon>
        <taxon>Acari</taxon>
        <taxon>Parasitiformes</taxon>
        <taxon>Mesostigmata</taxon>
        <taxon>Gamasina</taxon>
        <taxon>Dermanyssoidea</taxon>
        <taxon>Varroidae</taxon>
        <taxon>Varroa</taxon>
    </lineage>
</organism>
<keyword evidence="2" id="KW-1185">Reference proteome</keyword>
<sequence>MYFGSVLTTWRITQTLNKSVGHSVPDTRHCFSETLQMSTSSKRDDHLNPPGNISLRMASANPRIQNLIVQTLPNLQSNAMNILDDVDVCKSMEEKQLTGVQQSIMHTDWAVKKLRAWLKSTELTAQERQVISRLIGTVIAGKHNLIRMQLRFRDLYNKLRETHEEFKSWVMTIDLTTEDPTVYSSISDTWMEYRVQTLCIKSQLDDLYNLIRKDLLSVKVIHLFEKYGLLESFPEDLNQ</sequence>
<dbReference type="GeneID" id="111254321"/>
<reference evidence="1" key="1">
    <citation type="submission" date="2021-01" db="UniProtKB">
        <authorList>
            <consortium name="EnsemblMetazoa"/>
        </authorList>
    </citation>
    <scope>IDENTIFICATION</scope>
</reference>
<dbReference type="RefSeq" id="XP_022670760.1">
    <property type="nucleotide sequence ID" value="XM_022815025.1"/>
</dbReference>
<accession>A0A7M7KY55</accession>
<name>A0A7M7KY55_VARDE</name>
<evidence type="ECO:0000313" key="2">
    <source>
        <dbReference type="Proteomes" id="UP000594260"/>
    </source>
</evidence>